<accession>A0A2N9G792</accession>
<evidence type="ECO:0000259" key="2">
    <source>
        <dbReference type="PROSITE" id="PS50011"/>
    </source>
</evidence>
<gene>
    <name evidence="3" type="ORF">FSB_LOCUS22963</name>
</gene>
<dbReference type="Pfam" id="PF10536">
    <property type="entry name" value="PMD"/>
    <property type="match status" value="1"/>
</dbReference>
<dbReference type="InterPro" id="IPR001245">
    <property type="entry name" value="Ser-Thr/Tyr_kinase_cat_dom"/>
</dbReference>
<evidence type="ECO:0000313" key="3">
    <source>
        <dbReference type="EMBL" id="SPC95081.1"/>
    </source>
</evidence>
<dbReference type="Gene3D" id="1.10.510.10">
    <property type="entry name" value="Transferase(Phosphotransferase) domain 1"/>
    <property type="match status" value="1"/>
</dbReference>
<dbReference type="PANTHER" id="PTHR46033:SF8">
    <property type="entry name" value="PROTEIN MAINTENANCE OF MERISTEMS-LIKE"/>
    <property type="match status" value="1"/>
</dbReference>
<dbReference type="GO" id="GO:0005524">
    <property type="term" value="F:ATP binding"/>
    <property type="evidence" value="ECO:0007669"/>
    <property type="project" value="InterPro"/>
</dbReference>
<dbReference type="GO" id="GO:0004672">
    <property type="term" value="F:protein kinase activity"/>
    <property type="evidence" value="ECO:0007669"/>
    <property type="project" value="InterPro"/>
</dbReference>
<reference evidence="3" key="1">
    <citation type="submission" date="2018-02" db="EMBL/GenBank/DDBJ databases">
        <authorList>
            <person name="Cohen D.B."/>
            <person name="Kent A.D."/>
        </authorList>
    </citation>
    <scope>NUCLEOTIDE SEQUENCE</scope>
</reference>
<proteinExistence type="predicted"/>
<feature type="region of interest" description="Disordered" evidence="1">
    <location>
        <begin position="652"/>
        <end position="672"/>
    </location>
</feature>
<dbReference type="GO" id="GO:0010073">
    <property type="term" value="P:meristem maintenance"/>
    <property type="evidence" value="ECO:0007669"/>
    <property type="project" value="InterPro"/>
</dbReference>
<feature type="compositionally biased region" description="Low complexity" evidence="1">
    <location>
        <begin position="662"/>
        <end position="672"/>
    </location>
</feature>
<feature type="region of interest" description="Disordered" evidence="1">
    <location>
        <begin position="485"/>
        <end position="621"/>
    </location>
</feature>
<dbReference type="EMBL" id="OIVN01001537">
    <property type="protein sequence ID" value="SPC95081.1"/>
    <property type="molecule type" value="Genomic_DNA"/>
</dbReference>
<sequence length="903" mass="100956">MHPGPLVPSVLTRQYCHRSTAIWNGSLVEQLLHCRRRSKVLLRGPQPHPRVVSYIQRAGLYGLYALGFIRIDWALITALVERWRRETHTFHMPHGEMTITLQDVEVLLGLPVDGRPLVASPIVEPAELCRQLLGVTTTEEALDGSRISLPWLSRQFQAPITAETNEQTVQQYARFYMLSLLGGNIFVDKSNNKVHVVWLQFLEDFDRAREYSWGGAALAWMYRELCRACEMPAKDIAGPLILVQMWAWERFPHMVPELVAPPEIDYGEDVDGQPLPRGPHGVRWRGIKCKKKVPTHVLESYRRSFSTILASQIIWEPYKEILDGLPAYCKAGQDIWRTKSPLVCGHLIEWHLPNRVLRQFGMEQDIPGPFDTETRLHDVDLRGKSDTDWTIEWADYIQKWNTRAETVVTRPLLEQPISYSHPYMRWYRRITRRCISKDSSQYDELADILVSHITTCPSETPGSGLHRGLEILNSLNRLAPATLDGASTSAPVDPADDDDDTLYGYPFPGGRMRCAPRGRGASRGGGRARGAPRGGGRARGAPRGGGRARGAPHGGGHARDEDGIRTAPPLTVGTDLEDHPAAPESTPATSIHPAAPESTPATPIHPAAPESTPATSSHPMDINMSECVAPIEPSTEFGSIATPSVPIAHVEMTSTGPNQTCSPPSSSLPTTLEEPPLAVDLVGQVDGLVWGKRRQRRPEQTEAPQVDYLQQPSQLDHPQQPQHQGHNMLIYEYFRNGSLHEFLHMSDDYSKPLTWNTRVRIALGTARAVEYLHEVCSPSLAHKNINSSNILLDTELNPRLSDSGLAISHQRTSQNLGVGYNAPECTKPSAYTLKSDVYSFGVVMQELLTGRMPLDRYVTLLEPEFRPPMSEVVQALVRLVQRSSMNMRDELEASHRMDDYDYQ</sequence>
<organism evidence="3">
    <name type="scientific">Fagus sylvatica</name>
    <name type="common">Beechnut</name>
    <dbReference type="NCBI Taxonomy" id="28930"/>
    <lineage>
        <taxon>Eukaryota</taxon>
        <taxon>Viridiplantae</taxon>
        <taxon>Streptophyta</taxon>
        <taxon>Embryophyta</taxon>
        <taxon>Tracheophyta</taxon>
        <taxon>Spermatophyta</taxon>
        <taxon>Magnoliopsida</taxon>
        <taxon>eudicotyledons</taxon>
        <taxon>Gunneridae</taxon>
        <taxon>Pentapetalae</taxon>
        <taxon>rosids</taxon>
        <taxon>fabids</taxon>
        <taxon>Fagales</taxon>
        <taxon>Fagaceae</taxon>
        <taxon>Fagus</taxon>
    </lineage>
</organism>
<protein>
    <recommendedName>
        <fullName evidence="2">Protein kinase domain-containing protein</fullName>
    </recommendedName>
</protein>
<dbReference type="InterPro" id="IPR000719">
    <property type="entry name" value="Prot_kinase_dom"/>
</dbReference>
<dbReference type="InterPro" id="IPR019557">
    <property type="entry name" value="AminoTfrase-like_pln_mobile"/>
</dbReference>
<feature type="compositionally biased region" description="Polar residues" evidence="1">
    <location>
        <begin position="652"/>
        <end position="661"/>
    </location>
</feature>
<dbReference type="PANTHER" id="PTHR46033">
    <property type="entry name" value="PROTEIN MAIN-LIKE 2"/>
    <property type="match status" value="1"/>
</dbReference>
<dbReference type="InterPro" id="IPR011009">
    <property type="entry name" value="Kinase-like_dom_sf"/>
</dbReference>
<dbReference type="FunFam" id="1.10.510.10:FF:000095">
    <property type="entry name" value="protein STRUBBELIG-RECEPTOR FAMILY 8"/>
    <property type="match status" value="1"/>
</dbReference>
<name>A0A2N9G792_FAGSY</name>
<evidence type="ECO:0000256" key="1">
    <source>
        <dbReference type="SAM" id="MobiDB-lite"/>
    </source>
</evidence>
<dbReference type="Pfam" id="PF07714">
    <property type="entry name" value="PK_Tyr_Ser-Thr"/>
    <property type="match status" value="1"/>
</dbReference>
<feature type="compositionally biased region" description="Gly residues" evidence="1">
    <location>
        <begin position="521"/>
        <end position="555"/>
    </location>
</feature>
<feature type="domain" description="Protein kinase" evidence="2">
    <location>
        <begin position="631"/>
        <end position="903"/>
    </location>
</feature>
<dbReference type="SUPFAM" id="SSF56112">
    <property type="entry name" value="Protein kinase-like (PK-like)"/>
    <property type="match status" value="1"/>
</dbReference>
<dbReference type="AlphaFoldDB" id="A0A2N9G792"/>
<dbReference type="PROSITE" id="PS50011">
    <property type="entry name" value="PROTEIN_KINASE_DOM"/>
    <property type="match status" value="1"/>
</dbReference>
<dbReference type="InterPro" id="IPR044824">
    <property type="entry name" value="MAIN-like"/>
</dbReference>